<dbReference type="InterPro" id="IPR048715">
    <property type="entry name" value="CggR_N"/>
</dbReference>
<dbReference type="PANTHER" id="PTHR34294">
    <property type="entry name" value="TRANSCRIPTIONAL REGULATOR-RELATED"/>
    <property type="match status" value="1"/>
</dbReference>
<dbReference type="EMBL" id="AGEG01000003">
    <property type="protein sequence ID" value="EHR37767.1"/>
    <property type="molecule type" value="Genomic_DNA"/>
</dbReference>
<dbReference type="InterPro" id="IPR051054">
    <property type="entry name" value="SorC_transcr_regulators"/>
</dbReference>
<dbReference type="InterPro" id="IPR036388">
    <property type="entry name" value="WH-like_DNA-bd_sf"/>
</dbReference>
<dbReference type="InterPro" id="IPR007324">
    <property type="entry name" value="Sugar-bd_dom_put"/>
</dbReference>
<name>H3NHW8_9LACT</name>
<dbReference type="GO" id="GO:0003677">
    <property type="term" value="F:DNA binding"/>
    <property type="evidence" value="ECO:0007669"/>
    <property type="project" value="UniProtKB-KW"/>
</dbReference>
<dbReference type="Pfam" id="PF04198">
    <property type="entry name" value="Sugar-bind"/>
    <property type="match status" value="1"/>
</dbReference>
<dbReference type="InterPro" id="IPR037171">
    <property type="entry name" value="NagB/RpiA_transferase-like"/>
</dbReference>
<keyword evidence="3" id="KW-0238">DNA-binding</keyword>
<dbReference type="RefSeq" id="WP_006308346.1">
    <property type="nucleotide sequence ID" value="NZ_JH601133.1"/>
</dbReference>
<evidence type="ECO:0000313" key="8">
    <source>
        <dbReference type="Proteomes" id="UP000006190"/>
    </source>
</evidence>
<feature type="domain" description="CggR N-terminal DNA binding" evidence="6">
    <location>
        <begin position="16"/>
        <end position="82"/>
    </location>
</feature>
<keyword evidence="4" id="KW-0804">Transcription</keyword>
<reference evidence="7 8" key="1">
    <citation type="submission" date="2012-01" db="EMBL/GenBank/DDBJ databases">
        <title>The Genome Sequence of Facklamia languida CCUG 37842.</title>
        <authorList>
            <consortium name="The Broad Institute Genome Sequencing Platform"/>
            <person name="Earl A."/>
            <person name="Ward D."/>
            <person name="Feldgarden M."/>
            <person name="Gevers D."/>
            <person name="Huys G."/>
            <person name="Young S.K."/>
            <person name="Zeng Q."/>
            <person name="Gargeya S."/>
            <person name="Fitzgerald M."/>
            <person name="Haas B."/>
            <person name="Abouelleil A."/>
            <person name="Alvarado L."/>
            <person name="Arachchi H.M."/>
            <person name="Berlin A."/>
            <person name="Chapman S.B."/>
            <person name="Gearin G."/>
            <person name="Goldberg J."/>
            <person name="Griggs A."/>
            <person name="Gujja S."/>
            <person name="Hansen M."/>
            <person name="Heiman D."/>
            <person name="Howarth C."/>
            <person name="Larimer J."/>
            <person name="Lui A."/>
            <person name="MacDonald P.J.P."/>
            <person name="McCowen C."/>
            <person name="Montmayeur A."/>
            <person name="Murphy C."/>
            <person name="Neiman D."/>
            <person name="Pearson M."/>
            <person name="Priest M."/>
            <person name="Roberts A."/>
            <person name="Saif S."/>
            <person name="Shea T."/>
            <person name="Sisk P."/>
            <person name="Stolte C."/>
            <person name="Sykes S."/>
            <person name="Wortman J."/>
            <person name="Nusbaum C."/>
            <person name="Birren B."/>
        </authorList>
    </citation>
    <scope>NUCLEOTIDE SEQUENCE [LARGE SCALE GENOMIC DNA]</scope>
    <source>
        <strain evidence="7 8">CCUG 37842</strain>
    </source>
</reference>
<dbReference type="eggNOG" id="COG2390">
    <property type="taxonomic scope" value="Bacteria"/>
</dbReference>
<proteinExistence type="inferred from homology"/>
<feature type="domain" description="Sugar-binding" evidence="5">
    <location>
        <begin position="95"/>
        <end position="342"/>
    </location>
</feature>
<comment type="caution">
    <text evidence="7">The sequence shown here is derived from an EMBL/GenBank/DDBJ whole genome shotgun (WGS) entry which is preliminary data.</text>
</comment>
<comment type="similarity">
    <text evidence="1">Belongs to the SorC transcriptional regulatory family.</text>
</comment>
<organism evidence="7 8">
    <name type="scientific">Facklamia languida CCUG 37842</name>
    <dbReference type="NCBI Taxonomy" id="883113"/>
    <lineage>
        <taxon>Bacteria</taxon>
        <taxon>Bacillati</taxon>
        <taxon>Bacillota</taxon>
        <taxon>Bacilli</taxon>
        <taxon>Lactobacillales</taxon>
        <taxon>Aerococcaceae</taxon>
        <taxon>Facklamia</taxon>
    </lineage>
</organism>
<dbReference type="SUPFAM" id="SSF46785">
    <property type="entry name" value="Winged helix' DNA-binding domain"/>
    <property type="match status" value="1"/>
</dbReference>
<evidence type="ECO:0000256" key="2">
    <source>
        <dbReference type="ARBA" id="ARBA00023015"/>
    </source>
</evidence>
<dbReference type="Gene3D" id="1.10.10.10">
    <property type="entry name" value="Winged helix-like DNA-binding domain superfamily/Winged helix DNA-binding domain"/>
    <property type="match status" value="1"/>
</dbReference>
<dbReference type="HOGENOM" id="CLU_054506_2_0_9"/>
<dbReference type="AlphaFoldDB" id="H3NHW8"/>
<keyword evidence="2" id="KW-0805">Transcription regulation</keyword>
<evidence type="ECO:0000259" key="5">
    <source>
        <dbReference type="Pfam" id="PF04198"/>
    </source>
</evidence>
<dbReference type="PANTHER" id="PTHR34294:SF5">
    <property type="entry name" value="CENTRAL GLYCOLYTIC GENES REGULATOR"/>
    <property type="match status" value="1"/>
</dbReference>
<evidence type="ECO:0000256" key="4">
    <source>
        <dbReference type="ARBA" id="ARBA00023163"/>
    </source>
</evidence>
<dbReference type="Pfam" id="PF21715">
    <property type="entry name" value="CggR_N"/>
    <property type="match status" value="1"/>
</dbReference>
<dbReference type="Gene3D" id="3.40.50.1360">
    <property type="match status" value="1"/>
</dbReference>
<evidence type="ECO:0000256" key="1">
    <source>
        <dbReference type="ARBA" id="ARBA00010466"/>
    </source>
</evidence>
<evidence type="ECO:0000259" key="6">
    <source>
        <dbReference type="Pfam" id="PF21715"/>
    </source>
</evidence>
<evidence type="ECO:0000313" key="7">
    <source>
        <dbReference type="EMBL" id="EHR37767.1"/>
    </source>
</evidence>
<protein>
    <submittedName>
        <fullName evidence="7">Uncharacterized protein</fullName>
    </submittedName>
</protein>
<gene>
    <name evidence="7" type="ORF">HMPREF9708_00396</name>
</gene>
<sequence length="351" mass="38728">MEETLLRLVPELKGLMAVRLRILDLLSQQSSPIGRKLLAQEVQMSERSLRTQLAVLRDQALIDVTRLGIELQEEGRLVLERLVSDPGVSSDQRRAMERALEEELGLKRCYLVDQASSDSLDTFQALALQVQTLLAEETSGPIDVAVTGGTTLANLAQYLTPDLTRARPVTFVSCRGGVSGTFHIQSNTVAGLMAQATKGTYLPLYLPDSMSQTAYQEVQQDPSIQEVLTRSRQAQAILLSVGSAQVMAGRRQLSSEEQDLITQKQVVGEAFGTFYNRDGEVIFSLPRIGVQLEDLQRFPLILTIVAGGHKALATRGFFQLLKQEKEQVILICEKSLAYQVLNGETQLNNKS</sequence>
<accession>H3NHW8</accession>
<evidence type="ECO:0000256" key="3">
    <source>
        <dbReference type="ARBA" id="ARBA00023125"/>
    </source>
</evidence>
<dbReference type="Proteomes" id="UP000006190">
    <property type="component" value="Unassembled WGS sequence"/>
</dbReference>
<dbReference type="GO" id="GO:0030246">
    <property type="term" value="F:carbohydrate binding"/>
    <property type="evidence" value="ECO:0007669"/>
    <property type="project" value="InterPro"/>
</dbReference>
<dbReference type="PATRIC" id="fig|883113.3.peg.400"/>
<dbReference type="SUPFAM" id="SSF100950">
    <property type="entry name" value="NagB/RpiA/CoA transferase-like"/>
    <property type="match status" value="1"/>
</dbReference>
<dbReference type="InterPro" id="IPR036390">
    <property type="entry name" value="WH_DNA-bd_sf"/>
</dbReference>
<keyword evidence="8" id="KW-1185">Reference proteome</keyword>
<dbReference type="STRING" id="883113.HMPREF9708_00396"/>